<reference evidence="3" key="1">
    <citation type="submission" date="2015-09" db="EMBL/GenBank/DDBJ databases">
        <authorList>
            <consortium name="Pathogen Informatics"/>
        </authorList>
    </citation>
    <scope>NUCLEOTIDE SEQUENCE [LARGE SCALE GENOMIC DNA]</scope>
    <source>
        <strain evidence="3">Lake Konstanz</strain>
    </source>
</reference>
<gene>
    <name evidence="2" type="ORF">BSAL_17565</name>
</gene>
<name>A0A0S4JEH3_BODSA</name>
<evidence type="ECO:0000313" key="2">
    <source>
        <dbReference type="EMBL" id="CUG88844.1"/>
    </source>
</evidence>
<keyword evidence="1" id="KW-0472">Membrane</keyword>
<proteinExistence type="predicted"/>
<protein>
    <submittedName>
        <fullName evidence="2">Transmembrane protein, putative</fullName>
    </submittedName>
</protein>
<organism evidence="2 3">
    <name type="scientific">Bodo saltans</name>
    <name type="common">Flagellated protozoan</name>
    <dbReference type="NCBI Taxonomy" id="75058"/>
    <lineage>
        <taxon>Eukaryota</taxon>
        <taxon>Discoba</taxon>
        <taxon>Euglenozoa</taxon>
        <taxon>Kinetoplastea</taxon>
        <taxon>Metakinetoplastina</taxon>
        <taxon>Eubodonida</taxon>
        <taxon>Bodonidae</taxon>
        <taxon>Bodo</taxon>
    </lineage>
</organism>
<dbReference type="EMBL" id="CYKH01001678">
    <property type="protein sequence ID" value="CUG88844.1"/>
    <property type="molecule type" value="Genomic_DNA"/>
</dbReference>
<sequence>MKYFKEKKERTTSNSQDSCKNPTVFSVIYKRKHLSLPLSLFYFTLLFAPAYKLKCAMLLRRTMLIERVLFSFFRFVVTNQNNKNLRYFY</sequence>
<keyword evidence="1" id="KW-1133">Transmembrane helix</keyword>
<evidence type="ECO:0000313" key="3">
    <source>
        <dbReference type="Proteomes" id="UP000051952"/>
    </source>
</evidence>
<accession>A0A0S4JEH3</accession>
<dbReference type="VEuPathDB" id="TriTrypDB:BSAL_17565"/>
<evidence type="ECO:0000256" key="1">
    <source>
        <dbReference type="SAM" id="Phobius"/>
    </source>
</evidence>
<feature type="transmembrane region" description="Helical" evidence="1">
    <location>
        <begin position="34"/>
        <end position="51"/>
    </location>
</feature>
<dbReference type="AlphaFoldDB" id="A0A0S4JEH3"/>
<keyword evidence="1 2" id="KW-0812">Transmembrane</keyword>
<keyword evidence="3" id="KW-1185">Reference proteome</keyword>
<dbReference type="Proteomes" id="UP000051952">
    <property type="component" value="Unassembled WGS sequence"/>
</dbReference>